<name>A0ABU2BXZ3_9ACTN</name>
<dbReference type="CDD" id="cd07377">
    <property type="entry name" value="WHTH_GntR"/>
    <property type="match status" value="1"/>
</dbReference>
<keyword evidence="3" id="KW-0804">Transcription</keyword>
<evidence type="ECO:0000313" key="5">
    <source>
        <dbReference type="EMBL" id="MDR7363275.1"/>
    </source>
</evidence>
<dbReference type="InterPro" id="IPR008920">
    <property type="entry name" value="TF_FadR/GntR_C"/>
</dbReference>
<dbReference type="SMART" id="SM00345">
    <property type="entry name" value="HTH_GNTR"/>
    <property type="match status" value="1"/>
</dbReference>
<sequence>MTTTTDRPDLPGPRKGLPIIYKPGGNLRPVRDAEAAASIAPPKASELVAASVVRDIISADLKVGDRLPAESDMLTQYSVSRESLREGLRLLEVQGLISIRRGPGGGPYVAPVNASYLARTASMYYTLSGATYSEVFDTWLDLEPLIAAKVARIADRRRKTAALAPFLDDHQPADEHEHFEELNTFHSVLAALAGNRVTTLLVQSVTHIVVDHVVEDMDPLEIPHLDSDHHAIAVAVIDGRARKARDLMHDHIAAIVEHYRTQHPDHMETPIAWR</sequence>
<gene>
    <name evidence="5" type="ORF">J2S63_002828</name>
</gene>
<dbReference type="SUPFAM" id="SSF48008">
    <property type="entry name" value="GntR ligand-binding domain-like"/>
    <property type="match status" value="1"/>
</dbReference>
<feature type="domain" description="HTH gntR-type" evidence="4">
    <location>
        <begin position="42"/>
        <end position="112"/>
    </location>
</feature>
<dbReference type="SUPFAM" id="SSF46785">
    <property type="entry name" value="Winged helix' DNA-binding domain"/>
    <property type="match status" value="1"/>
</dbReference>
<accession>A0ABU2BXZ3</accession>
<evidence type="ECO:0000256" key="2">
    <source>
        <dbReference type="ARBA" id="ARBA00023125"/>
    </source>
</evidence>
<protein>
    <submittedName>
        <fullName evidence="5">DNA-binding FadR family transcriptional regulator</fullName>
    </submittedName>
</protein>
<keyword evidence="6" id="KW-1185">Reference proteome</keyword>
<keyword evidence="1" id="KW-0805">Transcription regulation</keyword>
<dbReference type="PRINTS" id="PR00035">
    <property type="entry name" value="HTHGNTR"/>
</dbReference>
<dbReference type="PROSITE" id="PS50949">
    <property type="entry name" value="HTH_GNTR"/>
    <property type="match status" value="1"/>
</dbReference>
<dbReference type="InterPro" id="IPR036390">
    <property type="entry name" value="WH_DNA-bd_sf"/>
</dbReference>
<dbReference type="Pfam" id="PF00392">
    <property type="entry name" value="GntR"/>
    <property type="match status" value="1"/>
</dbReference>
<dbReference type="InterPro" id="IPR011711">
    <property type="entry name" value="GntR_C"/>
</dbReference>
<dbReference type="Gene3D" id="1.10.10.10">
    <property type="entry name" value="Winged helix-like DNA-binding domain superfamily/Winged helix DNA-binding domain"/>
    <property type="match status" value="1"/>
</dbReference>
<evidence type="ECO:0000256" key="3">
    <source>
        <dbReference type="ARBA" id="ARBA00023163"/>
    </source>
</evidence>
<dbReference type="SMART" id="SM00895">
    <property type="entry name" value="FCD"/>
    <property type="match status" value="1"/>
</dbReference>
<organism evidence="5 6">
    <name type="scientific">Nocardioides marmoribigeumensis</name>
    <dbReference type="NCBI Taxonomy" id="433649"/>
    <lineage>
        <taxon>Bacteria</taxon>
        <taxon>Bacillati</taxon>
        <taxon>Actinomycetota</taxon>
        <taxon>Actinomycetes</taxon>
        <taxon>Propionibacteriales</taxon>
        <taxon>Nocardioidaceae</taxon>
        <taxon>Nocardioides</taxon>
    </lineage>
</organism>
<dbReference type="Gene3D" id="1.20.120.530">
    <property type="entry name" value="GntR ligand-binding domain-like"/>
    <property type="match status" value="1"/>
</dbReference>
<dbReference type="InterPro" id="IPR000524">
    <property type="entry name" value="Tscrpt_reg_HTH_GntR"/>
</dbReference>
<evidence type="ECO:0000259" key="4">
    <source>
        <dbReference type="PROSITE" id="PS50949"/>
    </source>
</evidence>
<comment type="caution">
    <text evidence="5">The sequence shown here is derived from an EMBL/GenBank/DDBJ whole genome shotgun (WGS) entry which is preliminary data.</text>
</comment>
<dbReference type="Proteomes" id="UP001183648">
    <property type="component" value="Unassembled WGS sequence"/>
</dbReference>
<dbReference type="PANTHER" id="PTHR43537">
    <property type="entry name" value="TRANSCRIPTIONAL REGULATOR, GNTR FAMILY"/>
    <property type="match status" value="1"/>
</dbReference>
<evidence type="ECO:0000256" key="1">
    <source>
        <dbReference type="ARBA" id="ARBA00023015"/>
    </source>
</evidence>
<reference evidence="5 6" key="1">
    <citation type="submission" date="2023-07" db="EMBL/GenBank/DDBJ databases">
        <title>Sequencing the genomes of 1000 actinobacteria strains.</title>
        <authorList>
            <person name="Klenk H.-P."/>
        </authorList>
    </citation>
    <scope>NUCLEOTIDE SEQUENCE [LARGE SCALE GENOMIC DNA]</scope>
    <source>
        <strain evidence="5 6">DSM 19426</strain>
    </source>
</reference>
<dbReference type="PANTHER" id="PTHR43537:SF24">
    <property type="entry name" value="GLUCONATE OPERON TRANSCRIPTIONAL REPRESSOR"/>
    <property type="match status" value="1"/>
</dbReference>
<dbReference type="Pfam" id="PF07729">
    <property type="entry name" value="FCD"/>
    <property type="match status" value="1"/>
</dbReference>
<dbReference type="RefSeq" id="WP_310303503.1">
    <property type="nucleotide sequence ID" value="NZ_BAAAPS010000003.1"/>
</dbReference>
<dbReference type="GO" id="GO:0003677">
    <property type="term" value="F:DNA binding"/>
    <property type="evidence" value="ECO:0007669"/>
    <property type="project" value="UniProtKB-KW"/>
</dbReference>
<dbReference type="InterPro" id="IPR036388">
    <property type="entry name" value="WH-like_DNA-bd_sf"/>
</dbReference>
<keyword evidence="2 5" id="KW-0238">DNA-binding</keyword>
<dbReference type="EMBL" id="JAVDYG010000001">
    <property type="protein sequence ID" value="MDR7363275.1"/>
    <property type="molecule type" value="Genomic_DNA"/>
</dbReference>
<evidence type="ECO:0000313" key="6">
    <source>
        <dbReference type="Proteomes" id="UP001183648"/>
    </source>
</evidence>
<proteinExistence type="predicted"/>